<gene>
    <name evidence="2" type="ORF">GCM10022403_041140</name>
</gene>
<name>A0ABP7HUU6_9ACTN</name>
<reference evidence="3" key="1">
    <citation type="journal article" date="2019" name="Int. J. Syst. Evol. Microbiol.">
        <title>The Global Catalogue of Microorganisms (GCM) 10K type strain sequencing project: providing services to taxonomists for standard genome sequencing and annotation.</title>
        <authorList>
            <consortium name="The Broad Institute Genomics Platform"/>
            <consortium name="The Broad Institute Genome Sequencing Center for Infectious Disease"/>
            <person name="Wu L."/>
            <person name="Ma J."/>
        </authorList>
    </citation>
    <scope>NUCLEOTIDE SEQUENCE [LARGE SCALE GENOMIC DNA]</scope>
    <source>
        <strain evidence="3">JCM 17138</strain>
    </source>
</reference>
<protein>
    <submittedName>
        <fullName evidence="2">Uncharacterized protein</fullName>
    </submittedName>
</protein>
<dbReference type="Proteomes" id="UP001501009">
    <property type="component" value="Unassembled WGS sequence"/>
</dbReference>
<accession>A0ABP7HUU6</accession>
<evidence type="ECO:0000313" key="3">
    <source>
        <dbReference type="Proteomes" id="UP001501009"/>
    </source>
</evidence>
<feature type="transmembrane region" description="Helical" evidence="1">
    <location>
        <begin position="57"/>
        <end position="83"/>
    </location>
</feature>
<dbReference type="RefSeq" id="WP_275773551.1">
    <property type="nucleotide sequence ID" value="NZ_BAABDE010000018.1"/>
</dbReference>
<evidence type="ECO:0000313" key="2">
    <source>
        <dbReference type="EMBL" id="GAA3802865.1"/>
    </source>
</evidence>
<sequence length="84" mass="9087">MGDVRLAATWTPNPNHPATWGGFFAMLVVTAGCVIIFAGLLAAFATWRSTEQPRYPGLWRVLLGTAGCFTVVGLVIIAFGVWLY</sequence>
<keyword evidence="1" id="KW-1133">Transmembrane helix</keyword>
<dbReference type="PROSITE" id="PS51257">
    <property type="entry name" value="PROKAR_LIPOPROTEIN"/>
    <property type="match status" value="1"/>
</dbReference>
<feature type="transmembrane region" description="Helical" evidence="1">
    <location>
        <begin position="20"/>
        <end position="45"/>
    </location>
</feature>
<comment type="caution">
    <text evidence="2">The sequence shown here is derived from an EMBL/GenBank/DDBJ whole genome shotgun (WGS) entry which is preliminary data.</text>
</comment>
<keyword evidence="3" id="KW-1185">Reference proteome</keyword>
<keyword evidence="1" id="KW-0472">Membrane</keyword>
<keyword evidence="1" id="KW-0812">Transmembrane</keyword>
<proteinExistence type="predicted"/>
<organism evidence="2 3">
    <name type="scientific">Streptomyces coacervatus</name>
    <dbReference type="NCBI Taxonomy" id="647381"/>
    <lineage>
        <taxon>Bacteria</taxon>
        <taxon>Bacillati</taxon>
        <taxon>Actinomycetota</taxon>
        <taxon>Actinomycetes</taxon>
        <taxon>Kitasatosporales</taxon>
        <taxon>Streptomycetaceae</taxon>
        <taxon>Streptomyces</taxon>
    </lineage>
</organism>
<dbReference type="EMBL" id="BAABDE010000018">
    <property type="protein sequence ID" value="GAA3802865.1"/>
    <property type="molecule type" value="Genomic_DNA"/>
</dbReference>
<evidence type="ECO:0000256" key="1">
    <source>
        <dbReference type="SAM" id="Phobius"/>
    </source>
</evidence>